<keyword evidence="2" id="KW-1185">Reference proteome</keyword>
<dbReference type="EMBL" id="CP020663">
    <property type="protein sequence ID" value="ATF10498.1"/>
    <property type="molecule type" value="Genomic_DNA"/>
</dbReference>
<evidence type="ECO:0000313" key="2">
    <source>
        <dbReference type="Proteomes" id="UP000218160"/>
    </source>
</evidence>
<dbReference type="AlphaFoldDB" id="A0A291BBV1"/>
<organism evidence="1 2">
    <name type="scientific">Candidatus Enterovibrio altilux</name>
    <dbReference type="NCBI Taxonomy" id="1927128"/>
    <lineage>
        <taxon>Bacteria</taxon>
        <taxon>Pseudomonadati</taxon>
        <taxon>Pseudomonadota</taxon>
        <taxon>Gammaproteobacteria</taxon>
        <taxon>Vibrionales</taxon>
        <taxon>Vibrionaceae</taxon>
        <taxon>Enterovibrio</taxon>
    </lineage>
</organism>
<evidence type="ECO:0000313" key="1">
    <source>
        <dbReference type="EMBL" id="ATF10498.1"/>
    </source>
</evidence>
<dbReference type="KEGG" id="elux:BTN50_2090"/>
<dbReference type="Proteomes" id="UP000218160">
    <property type="component" value="Chromosome 2"/>
</dbReference>
<reference evidence="2" key="1">
    <citation type="submission" date="2017-04" db="EMBL/GenBank/DDBJ databases">
        <title>Genome evolution of the luminous symbionts of deep sea anglerfish.</title>
        <authorList>
            <person name="Hendry T.A."/>
        </authorList>
    </citation>
    <scope>NUCLEOTIDE SEQUENCE [LARGE SCALE GENOMIC DNA]</scope>
</reference>
<sequence length="42" mass="5089">MVIMVKYIFKVPLRGLQRFINLFLNSLNCHYHAAHYAWHHCC</sequence>
<proteinExistence type="predicted"/>
<name>A0A291BBV1_9GAMM</name>
<protein>
    <submittedName>
        <fullName evidence="1">Uncharacterized protein</fullName>
    </submittedName>
</protein>
<accession>A0A291BBV1</accession>
<gene>
    <name evidence="1" type="ORF">BTN50_2090</name>
</gene>